<dbReference type="Proteomes" id="UP001497644">
    <property type="component" value="Chromosome 2"/>
</dbReference>
<keyword evidence="3" id="KW-1185">Reference proteome</keyword>
<feature type="compositionally biased region" description="Basic and acidic residues" evidence="1">
    <location>
        <begin position="307"/>
        <end position="319"/>
    </location>
</feature>
<name>A0AAV2NKF7_9HYME</name>
<organism evidence="2 3">
    <name type="scientific">Lasius platythorax</name>
    <dbReference type="NCBI Taxonomy" id="488582"/>
    <lineage>
        <taxon>Eukaryota</taxon>
        <taxon>Metazoa</taxon>
        <taxon>Ecdysozoa</taxon>
        <taxon>Arthropoda</taxon>
        <taxon>Hexapoda</taxon>
        <taxon>Insecta</taxon>
        <taxon>Pterygota</taxon>
        <taxon>Neoptera</taxon>
        <taxon>Endopterygota</taxon>
        <taxon>Hymenoptera</taxon>
        <taxon>Apocrita</taxon>
        <taxon>Aculeata</taxon>
        <taxon>Formicoidea</taxon>
        <taxon>Formicidae</taxon>
        <taxon>Formicinae</taxon>
        <taxon>Lasius</taxon>
        <taxon>Lasius</taxon>
    </lineage>
</organism>
<gene>
    <name evidence="2" type="ORF">LPLAT_LOCUS6759</name>
</gene>
<feature type="region of interest" description="Disordered" evidence="1">
    <location>
        <begin position="170"/>
        <end position="202"/>
    </location>
</feature>
<protein>
    <submittedName>
        <fullName evidence="2">Uncharacterized protein</fullName>
    </submittedName>
</protein>
<dbReference type="AlphaFoldDB" id="A0AAV2NKF7"/>
<feature type="compositionally biased region" description="Basic and acidic residues" evidence="1">
    <location>
        <begin position="181"/>
        <end position="198"/>
    </location>
</feature>
<proteinExistence type="predicted"/>
<evidence type="ECO:0000313" key="3">
    <source>
        <dbReference type="Proteomes" id="UP001497644"/>
    </source>
</evidence>
<evidence type="ECO:0000313" key="2">
    <source>
        <dbReference type="EMBL" id="CAL1680800.1"/>
    </source>
</evidence>
<reference evidence="2" key="1">
    <citation type="submission" date="2024-04" db="EMBL/GenBank/DDBJ databases">
        <authorList>
            <consortium name="Molecular Ecology Group"/>
        </authorList>
    </citation>
    <scope>NUCLEOTIDE SEQUENCE</scope>
</reference>
<feature type="region of interest" description="Disordered" evidence="1">
    <location>
        <begin position="245"/>
        <end position="319"/>
    </location>
</feature>
<evidence type="ECO:0000256" key="1">
    <source>
        <dbReference type="SAM" id="MobiDB-lite"/>
    </source>
</evidence>
<dbReference type="EMBL" id="OZ034825">
    <property type="protein sequence ID" value="CAL1680800.1"/>
    <property type="molecule type" value="Genomic_DNA"/>
</dbReference>
<accession>A0AAV2NKF7</accession>
<sequence length="319" mass="35904">MQFVIETIVATIALLEILTGRVRVLLNEINEFMGQIRFIEETTGGSYYYLEQSESELLLKDMCNFARNIVEMINDFDETQILSRMLIISAQVSNRDETLRTSADTNVADRSNDIDDVDSVGDEIRELERLSTLRDHGSSARGRDREVPRRFDASEYSRVFGRELSTRSASTVVPPRGRGSFLRDREAPRSFRASERSRTFGRGLSTRSATTVVPPRGRGSFLRDREAPRNFRASERSRTFGRGLSTRSATTVVPPRSEGSFPLQHGSSERPAMEIIPFRSGDGLSRERGSSERQASNVVPPGSEGSLFRERGLSERRVL</sequence>